<dbReference type="AlphaFoldDB" id="A0A0E9WIN1"/>
<accession>A0A0E9WIN1</accession>
<reference evidence="2" key="1">
    <citation type="submission" date="2014-11" db="EMBL/GenBank/DDBJ databases">
        <authorList>
            <person name="Amaro Gonzalez C."/>
        </authorList>
    </citation>
    <scope>NUCLEOTIDE SEQUENCE</scope>
</reference>
<evidence type="ECO:0000256" key="1">
    <source>
        <dbReference type="SAM" id="SignalP"/>
    </source>
</evidence>
<name>A0A0E9WIN1_ANGAN</name>
<keyword evidence="1" id="KW-0732">Signal</keyword>
<organism evidence="2">
    <name type="scientific">Anguilla anguilla</name>
    <name type="common">European freshwater eel</name>
    <name type="synonym">Muraena anguilla</name>
    <dbReference type="NCBI Taxonomy" id="7936"/>
    <lineage>
        <taxon>Eukaryota</taxon>
        <taxon>Metazoa</taxon>
        <taxon>Chordata</taxon>
        <taxon>Craniata</taxon>
        <taxon>Vertebrata</taxon>
        <taxon>Euteleostomi</taxon>
        <taxon>Actinopterygii</taxon>
        <taxon>Neopterygii</taxon>
        <taxon>Teleostei</taxon>
        <taxon>Anguilliformes</taxon>
        <taxon>Anguillidae</taxon>
        <taxon>Anguilla</taxon>
    </lineage>
</organism>
<reference evidence="2" key="2">
    <citation type="journal article" date="2015" name="Fish Shellfish Immunol.">
        <title>Early steps in the European eel (Anguilla anguilla)-Vibrio vulnificus interaction in the gills: Role of the RtxA13 toxin.</title>
        <authorList>
            <person name="Callol A."/>
            <person name="Pajuelo D."/>
            <person name="Ebbesson L."/>
            <person name="Teles M."/>
            <person name="MacKenzie S."/>
            <person name="Amaro C."/>
        </authorList>
    </citation>
    <scope>NUCLEOTIDE SEQUENCE</scope>
</reference>
<proteinExistence type="predicted"/>
<protein>
    <submittedName>
        <fullName evidence="2">Uncharacterized protein</fullName>
    </submittedName>
</protein>
<dbReference type="EMBL" id="GBXM01019249">
    <property type="protein sequence ID" value="JAH89328.1"/>
    <property type="molecule type" value="Transcribed_RNA"/>
</dbReference>
<sequence>MTIFVHFTCISCALMTACHRLSRKVSCCLFLRTPNQNCILMDFQRMLHCALGM</sequence>
<feature type="signal peptide" evidence="1">
    <location>
        <begin position="1"/>
        <end position="18"/>
    </location>
</feature>
<evidence type="ECO:0000313" key="2">
    <source>
        <dbReference type="EMBL" id="JAH89328.1"/>
    </source>
</evidence>
<feature type="chain" id="PRO_5002434840" evidence="1">
    <location>
        <begin position="19"/>
        <end position="53"/>
    </location>
</feature>